<evidence type="ECO:0000256" key="2">
    <source>
        <dbReference type="ARBA" id="ARBA00008926"/>
    </source>
</evidence>
<dbReference type="GO" id="GO:0003723">
    <property type="term" value="F:RNA binding"/>
    <property type="evidence" value="ECO:0007669"/>
    <property type="project" value="TreeGrafter"/>
</dbReference>
<name>A0A7J0H6B3_9ERIC</name>
<evidence type="ECO:0000256" key="8">
    <source>
        <dbReference type="ARBA" id="ARBA00023242"/>
    </source>
</evidence>
<dbReference type="GO" id="GO:0044614">
    <property type="term" value="C:nuclear pore cytoplasmic filaments"/>
    <property type="evidence" value="ECO:0007669"/>
    <property type="project" value="TreeGrafter"/>
</dbReference>
<dbReference type="PANTHER" id="PTHR23198:SF6">
    <property type="entry name" value="NUCLEAR PORE COMPLEX PROTEIN NUP98-NUP96"/>
    <property type="match status" value="1"/>
</dbReference>
<dbReference type="PANTHER" id="PTHR23198">
    <property type="entry name" value="NUCLEOPORIN"/>
    <property type="match status" value="1"/>
</dbReference>
<evidence type="ECO:0000256" key="6">
    <source>
        <dbReference type="ARBA" id="ARBA00023010"/>
    </source>
</evidence>
<keyword evidence="7" id="KW-0906">Nuclear pore complex</keyword>
<evidence type="ECO:0000256" key="1">
    <source>
        <dbReference type="ARBA" id="ARBA00004567"/>
    </source>
</evidence>
<dbReference type="GO" id="GO:0017056">
    <property type="term" value="F:structural constituent of nuclear pore"/>
    <property type="evidence" value="ECO:0007669"/>
    <property type="project" value="InterPro"/>
</dbReference>
<evidence type="ECO:0000256" key="5">
    <source>
        <dbReference type="ARBA" id="ARBA00022927"/>
    </source>
</evidence>
<feature type="compositionally biased region" description="Polar residues" evidence="9">
    <location>
        <begin position="157"/>
        <end position="181"/>
    </location>
</feature>
<dbReference type="Gene3D" id="3.30.1610.10">
    <property type="entry name" value="Peptidase S59, nucleoporin"/>
    <property type="match status" value="2"/>
</dbReference>
<keyword evidence="3" id="KW-0813">Transport</keyword>
<evidence type="ECO:0000256" key="7">
    <source>
        <dbReference type="ARBA" id="ARBA00023132"/>
    </source>
</evidence>
<feature type="domain" description="Peptidase S59" evidence="10">
    <location>
        <begin position="467"/>
        <end position="576"/>
    </location>
</feature>
<keyword evidence="4" id="KW-0509">mRNA transport</keyword>
<keyword evidence="12" id="KW-1185">Reference proteome</keyword>
<dbReference type="InterPro" id="IPR036903">
    <property type="entry name" value="Nup98_auto-Pept-S59_dom_sf"/>
</dbReference>
<sequence length="597" mass="62508">MTTSFHLSMYYGNIDSVFGQKPVFGGFGSSTTQANTFGSTFQQSQPAFGSSLFGSSTPFGASSVPAFGTSSTLAFGSTGTPAFGATSSPAFGATSTPAFGSAVSPAFGSTDNAFAVSSALVFGSGAAFGSSSTPVFGSSSTPAFAFSQSTSAFGGSPFNTSTSPFGTQSSPFGGAQATTPTFGSSGFGQSGFGGQRGGTPAFGANTSPSLFGSSSSSALGSSTSIFSTASAPGAAQAFGSGLSFANTQSSPLFQSTTPSLGQTRFGANLFPSTSSFLPTGNPIGFGQATPSLSTSFQPAQPSQTTGSLGFGNFGQTQAAGTSGFGGMSSIFGQNTFGQLCHFFSDDEETPSTPKADALFIPRENPRALVIRPLEQWPPRTNAEIYSTFYGARAWLSDLPLKQNPVENGVKEQVHPVKANPKPNGIHDDHSNEKGDSCITLTGHRAGEAAIVYEHGADIEALMPKLRHSDYYTQPRIQELAAMERAQPGFFRHVKDFVVGRNGYGSIRFIEETDVRRLDLESVVQFNNREVIVYMDESKKPPVGQGLNKPAEAEDQGAEFVSYDPIKGEWKFRVNHFSKYRLGDEDEDNWNMHATPGC</sequence>
<dbReference type="GO" id="GO:0006405">
    <property type="term" value="P:RNA export from nucleus"/>
    <property type="evidence" value="ECO:0007669"/>
    <property type="project" value="TreeGrafter"/>
</dbReference>
<dbReference type="EMBL" id="BJWL01000027">
    <property type="protein sequence ID" value="GFZ18294.1"/>
    <property type="molecule type" value="Genomic_DNA"/>
</dbReference>
<dbReference type="GO" id="GO:0008139">
    <property type="term" value="F:nuclear localization sequence binding"/>
    <property type="evidence" value="ECO:0007669"/>
    <property type="project" value="TreeGrafter"/>
</dbReference>
<dbReference type="OrthoDB" id="3797628at2759"/>
<accession>A0A7J0H6B3</accession>
<protein>
    <submittedName>
        <fullName evidence="11">Nucleoporin autopeptidase</fullName>
    </submittedName>
</protein>
<feature type="compositionally biased region" description="Gly residues" evidence="9">
    <location>
        <begin position="185"/>
        <end position="197"/>
    </location>
</feature>
<evidence type="ECO:0000256" key="3">
    <source>
        <dbReference type="ARBA" id="ARBA00022448"/>
    </source>
</evidence>
<comment type="subcellular location">
    <subcellularLocation>
        <location evidence="1">Nucleus</location>
        <location evidence="1">Nuclear pore complex</location>
    </subcellularLocation>
</comment>
<evidence type="ECO:0000313" key="11">
    <source>
        <dbReference type="EMBL" id="GFZ18294.1"/>
    </source>
</evidence>
<evidence type="ECO:0000313" key="12">
    <source>
        <dbReference type="Proteomes" id="UP000585474"/>
    </source>
</evidence>
<dbReference type="AlphaFoldDB" id="A0A7J0H6B3"/>
<dbReference type="GO" id="GO:0051028">
    <property type="term" value="P:mRNA transport"/>
    <property type="evidence" value="ECO:0007669"/>
    <property type="project" value="UniProtKB-KW"/>
</dbReference>
<evidence type="ECO:0000256" key="9">
    <source>
        <dbReference type="SAM" id="MobiDB-lite"/>
    </source>
</evidence>
<gene>
    <name evidence="11" type="ORF">Acr_27g0000330</name>
</gene>
<reference evidence="11 12" key="1">
    <citation type="submission" date="2019-07" db="EMBL/GenBank/DDBJ databases">
        <title>De Novo Assembly of kiwifruit Actinidia rufa.</title>
        <authorList>
            <person name="Sugita-Konishi S."/>
            <person name="Sato K."/>
            <person name="Mori E."/>
            <person name="Abe Y."/>
            <person name="Kisaki G."/>
            <person name="Hamano K."/>
            <person name="Suezawa K."/>
            <person name="Otani M."/>
            <person name="Fukuda T."/>
            <person name="Manabe T."/>
            <person name="Gomi K."/>
            <person name="Tabuchi M."/>
            <person name="Akimitsu K."/>
            <person name="Kataoka I."/>
        </authorList>
    </citation>
    <scope>NUCLEOTIDE SEQUENCE [LARGE SCALE GENOMIC DNA]</scope>
    <source>
        <strain evidence="12">cv. Fuchu</strain>
    </source>
</reference>
<proteinExistence type="inferred from homology"/>
<dbReference type="PROSITE" id="PS51434">
    <property type="entry name" value="NUP_C"/>
    <property type="match status" value="1"/>
</dbReference>
<evidence type="ECO:0000259" key="10">
    <source>
        <dbReference type="PROSITE" id="PS51434"/>
    </source>
</evidence>
<dbReference type="GO" id="GO:0006606">
    <property type="term" value="P:protein import into nucleus"/>
    <property type="evidence" value="ECO:0007669"/>
    <property type="project" value="TreeGrafter"/>
</dbReference>
<keyword evidence="6" id="KW-0811">Translocation</keyword>
<keyword evidence="5" id="KW-0653">Protein transport</keyword>
<dbReference type="GO" id="GO:0034398">
    <property type="term" value="P:telomere tethering at nuclear periphery"/>
    <property type="evidence" value="ECO:0007669"/>
    <property type="project" value="TreeGrafter"/>
</dbReference>
<dbReference type="InterPro" id="IPR007230">
    <property type="entry name" value="Nup98_auto-Pept-S59_dom"/>
</dbReference>
<dbReference type="InterPro" id="IPR037665">
    <property type="entry name" value="Nucleoporin_S59-like"/>
</dbReference>
<comment type="caution">
    <text evidence="11">The sequence shown here is derived from an EMBL/GenBank/DDBJ whole genome shotgun (WGS) entry which is preliminary data.</text>
</comment>
<comment type="similarity">
    <text evidence="2">Belongs to the nucleoporin GLFG family.</text>
</comment>
<feature type="region of interest" description="Disordered" evidence="9">
    <location>
        <begin position="157"/>
        <end position="206"/>
    </location>
</feature>
<dbReference type="GO" id="GO:0000973">
    <property type="term" value="P:post-transcriptional tethering of RNA polymerase II gene DNA at nuclear periphery"/>
    <property type="evidence" value="ECO:0007669"/>
    <property type="project" value="TreeGrafter"/>
</dbReference>
<organism evidence="11 12">
    <name type="scientific">Actinidia rufa</name>
    <dbReference type="NCBI Taxonomy" id="165716"/>
    <lineage>
        <taxon>Eukaryota</taxon>
        <taxon>Viridiplantae</taxon>
        <taxon>Streptophyta</taxon>
        <taxon>Embryophyta</taxon>
        <taxon>Tracheophyta</taxon>
        <taxon>Spermatophyta</taxon>
        <taxon>Magnoliopsida</taxon>
        <taxon>eudicotyledons</taxon>
        <taxon>Gunneridae</taxon>
        <taxon>Pentapetalae</taxon>
        <taxon>asterids</taxon>
        <taxon>Ericales</taxon>
        <taxon>Actinidiaceae</taxon>
        <taxon>Actinidia</taxon>
    </lineage>
</organism>
<keyword evidence="8" id="KW-0539">Nucleus</keyword>
<dbReference type="SUPFAM" id="SSF82215">
    <property type="entry name" value="C-terminal autoproteolytic domain of nucleoporin nup98"/>
    <property type="match status" value="1"/>
</dbReference>
<dbReference type="Pfam" id="PF04096">
    <property type="entry name" value="Nucleoporin2"/>
    <property type="match status" value="2"/>
</dbReference>
<dbReference type="Proteomes" id="UP000585474">
    <property type="component" value="Unassembled WGS sequence"/>
</dbReference>
<evidence type="ECO:0000256" key="4">
    <source>
        <dbReference type="ARBA" id="ARBA00022816"/>
    </source>
</evidence>